<dbReference type="AlphaFoldDB" id="L0BGQ1"/>
<keyword evidence="1" id="KW-0808">Transferase</keyword>
<keyword evidence="1" id="KW-0150">Chloroplast</keyword>
<keyword evidence="1" id="KW-0548">Nucleotidyltransferase</keyword>
<proteinExistence type="predicted"/>
<organism evidence="1">
    <name type="scientific">Monomorphina aenigmatica</name>
    <name type="common">Euglenoid</name>
    <name type="synonym">Phacus aenigmaticus</name>
    <dbReference type="NCBI Taxonomy" id="304863"/>
    <lineage>
        <taxon>Eukaryota</taxon>
        <taxon>Discoba</taxon>
        <taxon>Euglenozoa</taxon>
        <taxon>Euglenida</taxon>
        <taxon>Spirocuta</taxon>
        <taxon>Euglenophyceae</taxon>
        <taxon>Euglenales</taxon>
        <taxon>Euglenaceae</taxon>
        <taxon>Monomorphina</taxon>
    </lineage>
</organism>
<dbReference type="EMBL" id="JX457480">
    <property type="protein sequence ID" value="AFZ88810.1"/>
    <property type="molecule type" value="Genomic_DNA"/>
</dbReference>
<geneLocation type="chloroplast" evidence="1"/>
<gene>
    <name evidence="1" type="primary">orf240</name>
</gene>
<evidence type="ECO:0000313" key="1">
    <source>
        <dbReference type="EMBL" id="AFZ88810.1"/>
    </source>
</evidence>
<accession>L0BGQ1</accession>
<name>L0BGQ1_MONAE</name>
<reference evidence="1" key="1">
    <citation type="journal article" date="2012" name="PLoS ONE">
        <title>Evidence for Transitional Stages in the Evolution of Euglenid Group II Introns and Twintrons in the Monomorphina aenigmatica Plastid Genome.</title>
        <authorList>
            <person name="Pombert J.-F."/>
            <person name="James E.R."/>
            <person name="Janouskovec J."/>
            <person name="Keeling P.J."/>
        </authorList>
    </citation>
    <scope>NUCLEOTIDE SEQUENCE</scope>
    <source>
        <strain evidence="1">UTEX1284</strain>
    </source>
</reference>
<dbReference type="GO" id="GO:0003964">
    <property type="term" value="F:RNA-directed DNA polymerase activity"/>
    <property type="evidence" value="ECO:0007669"/>
    <property type="project" value="UniProtKB-KW"/>
</dbReference>
<keyword evidence="1" id="KW-0695">RNA-directed DNA polymerase</keyword>
<keyword evidence="1" id="KW-0934">Plastid</keyword>
<dbReference type="GeneID" id="14411909"/>
<sequence>MLIRKSLFFLLESFHWNFINWHLVDSRIKFIQFQIISHPSIYNKSFNLQKFLFSNLSCRFKAVKETVSAQGRSSSFLNNWVLTEIEKFNLVLNLRSTFFLFKSLNFYVENVQSQCFLFSFSNIYEEAVEVMWNTFFITVLEFNIANHNSSIFRPFRNSKHCFFVLKNFFLWNKFFSWTLNFRFVSFLELSSSAWLLKNFPVKNIFLVSWFKKYSIESDFQLVRANLIFVSLVSFIINGFV</sequence>
<protein>
    <submittedName>
        <fullName evidence="1">Putative reverse transcriptase</fullName>
    </submittedName>
</protein>
<dbReference type="RefSeq" id="YP_007317208.1">
    <property type="nucleotide sequence ID" value="NC_020018.1"/>
</dbReference>